<reference evidence="1 2" key="1">
    <citation type="journal article" date="2007" name="Photosyn. Res.">
        <title>Complete nucleotide sequence of the freshwater unicellular cyanobacterium Synechococcus elongatus PCC 6301 chromosome: gene content and organization.</title>
        <authorList>
            <person name="Sugita C."/>
            <person name="Ogata K."/>
            <person name="Shikata M."/>
            <person name="Jikuya H."/>
            <person name="Takano J."/>
            <person name="Furumichi M."/>
            <person name="Kanehisa M."/>
            <person name="Omata T."/>
            <person name="Sugiura M."/>
            <person name="Sugita M."/>
        </authorList>
    </citation>
    <scope>NUCLEOTIDE SEQUENCE [LARGE SCALE GENOMIC DNA]</scope>
    <source>
        <strain evidence="2">ATCC 27144 / PCC 6301 / SAUG 1402/1</strain>
    </source>
</reference>
<dbReference type="EMBL" id="AP008231">
    <property type="protein sequence ID" value="BAD78973.1"/>
    <property type="molecule type" value="Genomic_DNA"/>
</dbReference>
<sequence>MIPRVLKNFNLFVDGRGYAGVIEQLTLPKLTTQMEEYRGGGMDAPVEIDLGQEKLECTFQLFEYDPNVVRLWGLADGAATQVTARGGLRRDGEAAVPIVVNMRGVVKEMDAGDWTAGEKTSGQFMMALRYIKVAIDGHELIEVDVVSMIRKVGGTDQLESIRAAIGI</sequence>
<dbReference type="Proteomes" id="UP000001175">
    <property type="component" value="Chromosome"/>
</dbReference>
<evidence type="ECO:0000313" key="1">
    <source>
        <dbReference type="EMBL" id="BAD78973.1"/>
    </source>
</evidence>
<dbReference type="InterPro" id="IPR006498">
    <property type="entry name" value="Tail_tube"/>
</dbReference>
<evidence type="ECO:0000313" key="2">
    <source>
        <dbReference type="Proteomes" id="UP000001175"/>
    </source>
</evidence>
<proteinExistence type="predicted"/>
<gene>
    <name evidence="1" type="ordered locus">syc0783_c</name>
</gene>
<dbReference type="KEGG" id="syc:syc0783_c"/>
<protein>
    <submittedName>
        <fullName evidence="1">Phage tail tube protein FII</fullName>
    </submittedName>
</protein>
<name>A0A0H3K123_SYNP6</name>
<dbReference type="eggNOG" id="COG3498">
    <property type="taxonomic scope" value="Bacteria"/>
</dbReference>
<dbReference type="RefSeq" id="WP_011243095.1">
    <property type="nucleotide sequence ID" value="NC_006576.1"/>
</dbReference>
<dbReference type="NCBIfam" id="TIGR01611">
    <property type="entry name" value="tail_tube"/>
    <property type="match status" value="1"/>
</dbReference>
<accession>A0A0H3K123</accession>
<dbReference type="Pfam" id="PF04985">
    <property type="entry name" value="Phage_tube"/>
    <property type="match status" value="1"/>
</dbReference>
<dbReference type="AlphaFoldDB" id="A0A0H3K123"/>
<organism evidence="1 2">
    <name type="scientific">Synechococcus sp. (strain ATCC 27144 / PCC 6301 / SAUG 1402/1)</name>
    <name type="common">Anacystis nidulans</name>
    <dbReference type="NCBI Taxonomy" id="269084"/>
    <lineage>
        <taxon>Bacteria</taxon>
        <taxon>Bacillati</taxon>
        <taxon>Cyanobacteriota</taxon>
        <taxon>Cyanophyceae</taxon>
        <taxon>Synechococcales</taxon>
        <taxon>Synechococcaceae</taxon>
        <taxon>Synechococcus</taxon>
    </lineage>
</organism>